<evidence type="ECO:0000313" key="3">
    <source>
        <dbReference type="Proteomes" id="UP000193920"/>
    </source>
</evidence>
<feature type="compositionally biased region" description="Acidic residues" evidence="1">
    <location>
        <begin position="74"/>
        <end position="87"/>
    </location>
</feature>
<feature type="region of interest" description="Disordered" evidence="1">
    <location>
        <begin position="68"/>
        <end position="105"/>
    </location>
</feature>
<dbReference type="Proteomes" id="UP000193920">
    <property type="component" value="Unassembled WGS sequence"/>
</dbReference>
<feature type="compositionally biased region" description="Low complexity" evidence="1">
    <location>
        <begin position="93"/>
        <end position="105"/>
    </location>
</feature>
<gene>
    <name evidence="2" type="ORF">LY90DRAFT_504063</name>
</gene>
<protein>
    <submittedName>
        <fullName evidence="2">Uncharacterized protein</fullName>
    </submittedName>
</protein>
<reference evidence="2 3" key="1">
    <citation type="submission" date="2016-08" db="EMBL/GenBank/DDBJ databases">
        <title>A Parts List for Fungal Cellulosomes Revealed by Comparative Genomics.</title>
        <authorList>
            <consortium name="DOE Joint Genome Institute"/>
            <person name="Haitjema C.H."/>
            <person name="Gilmore S.P."/>
            <person name="Henske J.K."/>
            <person name="Solomon K.V."/>
            <person name="De Groot R."/>
            <person name="Kuo A."/>
            <person name="Mondo S.J."/>
            <person name="Salamov A.A."/>
            <person name="Labutti K."/>
            <person name="Zhao Z."/>
            <person name="Chiniquy J."/>
            <person name="Barry K."/>
            <person name="Brewer H.M."/>
            <person name="Purvine S.O."/>
            <person name="Wright A.T."/>
            <person name="Boxma B."/>
            <person name="Van Alen T."/>
            <person name="Hackstein J.H."/>
            <person name="Baker S.E."/>
            <person name="Grigoriev I.V."/>
            <person name="O'Malley M.A."/>
        </authorList>
    </citation>
    <scope>NUCLEOTIDE SEQUENCE [LARGE SCALE GENOMIC DNA]</scope>
    <source>
        <strain evidence="2 3">G1</strain>
    </source>
</reference>
<sequence length="105" mass="12599">MSELNPLLYLILYNTNLMNHRMSFDFKELKKKLKEVEVLFKENLDIQTRYLNIQLWIEVRLEKIIQELEKKDNENDEESDEDDEDLKSEESTKTLSLLTTNSRSS</sequence>
<dbReference type="AlphaFoldDB" id="A0A1Y2EGM5"/>
<dbReference type="EMBL" id="MCOG01000042">
    <property type="protein sequence ID" value="ORY70730.1"/>
    <property type="molecule type" value="Genomic_DNA"/>
</dbReference>
<keyword evidence="3" id="KW-1185">Reference proteome</keyword>
<accession>A0A1Y2EGM5</accession>
<proteinExistence type="predicted"/>
<name>A0A1Y2EGM5_9FUNG</name>
<evidence type="ECO:0000256" key="1">
    <source>
        <dbReference type="SAM" id="MobiDB-lite"/>
    </source>
</evidence>
<organism evidence="2 3">
    <name type="scientific">Neocallimastix californiae</name>
    <dbReference type="NCBI Taxonomy" id="1754190"/>
    <lineage>
        <taxon>Eukaryota</taxon>
        <taxon>Fungi</taxon>
        <taxon>Fungi incertae sedis</taxon>
        <taxon>Chytridiomycota</taxon>
        <taxon>Chytridiomycota incertae sedis</taxon>
        <taxon>Neocallimastigomycetes</taxon>
        <taxon>Neocallimastigales</taxon>
        <taxon>Neocallimastigaceae</taxon>
        <taxon>Neocallimastix</taxon>
    </lineage>
</organism>
<comment type="caution">
    <text evidence="2">The sequence shown here is derived from an EMBL/GenBank/DDBJ whole genome shotgun (WGS) entry which is preliminary data.</text>
</comment>
<evidence type="ECO:0000313" key="2">
    <source>
        <dbReference type="EMBL" id="ORY70730.1"/>
    </source>
</evidence>